<feature type="region of interest" description="Disordered" evidence="1">
    <location>
        <begin position="128"/>
        <end position="161"/>
    </location>
</feature>
<dbReference type="EMBL" id="JAKOGI010001915">
    <property type="protein sequence ID" value="KAJ8423629.1"/>
    <property type="molecule type" value="Genomic_DNA"/>
</dbReference>
<feature type="compositionally biased region" description="Basic residues" evidence="1">
    <location>
        <begin position="136"/>
        <end position="148"/>
    </location>
</feature>
<feature type="compositionally biased region" description="Polar residues" evidence="1">
    <location>
        <begin position="197"/>
        <end position="208"/>
    </location>
</feature>
<name>A0A9Q1GQB1_9CARY</name>
<dbReference type="AlphaFoldDB" id="A0A9Q1GQB1"/>
<sequence length="219" mass="24884">MILNPNLATEGPEIWRLPGRPRMSKCAGGNNFGLSSDNLIKGVNAAKNLGSMNISPLFRQGQEHLWIFQLWFLKLSKIRFAEDCDRVIFSGSMQQQSRLIICYFHSMRREFASFLTYCHTRTVEVRPQRSEDNIRSRRSHAPHSRRCSSSRAQDMHESSRRIAQMAKKRCKACQQLGILTQITGSTGELGLGPYPETQPSSWAKTRSSPPDWILTAMPA</sequence>
<dbReference type="Proteomes" id="UP001153076">
    <property type="component" value="Unassembled WGS sequence"/>
</dbReference>
<reference evidence="2" key="1">
    <citation type="submission" date="2022-04" db="EMBL/GenBank/DDBJ databases">
        <title>Carnegiea gigantea Genome sequencing and assembly v2.</title>
        <authorList>
            <person name="Copetti D."/>
            <person name="Sanderson M.J."/>
            <person name="Burquez A."/>
            <person name="Wojciechowski M.F."/>
        </authorList>
    </citation>
    <scope>NUCLEOTIDE SEQUENCE</scope>
    <source>
        <strain evidence="2">SGP5-SGP5p</strain>
        <tissue evidence="2">Aerial part</tissue>
    </source>
</reference>
<keyword evidence="3" id="KW-1185">Reference proteome</keyword>
<gene>
    <name evidence="2" type="ORF">Cgig2_032649</name>
</gene>
<organism evidence="2 3">
    <name type="scientific">Carnegiea gigantea</name>
    <dbReference type="NCBI Taxonomy" id="171969"/>
    <lineage>
        <taxon>Eukaryota</taxon>
        <taxon>Viridiplantae</taxon>
        <taxon>Streptophyta</taxon>
        <taxon>Embryophyta</taxon>
        <taxon>Tracheophyta</taxon>
        <taxon>Spermatophyta</taxon>
        <taxon>Magnoliopsida</taxon>
        <taxon>eudicotyledons</taxon>
        <taxon>Gunneridae</taxon>
        <taxon>Pentapetalae</taxon>
        <taxon>Caryophyllales</taxon>
        <taxon>Cactineae</taxon>
        <taxon>Cactaceae</taxon>
        <taxon>Cactoideae</taxon>
        <taxon>Echinocereeae</taxon>
        <taxon>Carnegiea</taxon>
    </lineage>
</organism>
<protein>
    <submittedName>
        <fullName evidence="2">Uncharacterized protein</fullName>
    </submittedName>
</protein>
<accession>A0A9Q1GQB1</accession>
<proteinExistence type="predicted"/>
<feature type="region of interest" description="Disordered" evidence="1">
    <location>
        <begin position="187"/>
        <end position="219"/>
    </location>
</feature>
<evidence type="ECO:0000313" key="2">
    <source>
        <dbReference type="EMBL" id="KAJ8423629.1"/>
    </source>
</evidence>
<evidence type="ECO:0000313" key="3">
    <source>
        <dbReference type="Proteomes" id="UP001153076"/>
    </source>
</evidence>
<comment type="caution">
    <text evidence="2">The sequence shown here is derived from an EMBL/GenBank/DDBJ whole genome shotgun (WGS) entry which is preliminary data.</text>
</comment>
<evidence type="ECO:0000256" key="1">
    <source>
        <dbReference type="SAM" id="MobiDB-lite"/>
    </source>
</evidence>